<evidence type="ECO:0000256" key="6">
    <source>
        <dbReference type="SAM" id="Coils"/>
    </source>
</evidence>
<evidence type="ECO:0000256" key="2">
    <source>
        <dbReference type="ARBA" id="ARBA00019841"/>
    </source>
</evidence>
<dbReference type="PANTHER" id="PTHR30255">
    <property type="entry name" value="SINGLE-STRANDED-DNA-SPECIFIC EXONUCLEASE RECJ"/>
    <property type="match status" value="1"/>
</dbReference>
<evidence type="ECO:0000256" key="3">
    <source>
        <dbReference type="ARBA" id="ARBA00022722"/>
    </source>
</evidence>
<dbReference type="Pfam" id="PF02272">
    <property type="entry name" value="DHHA1"/>
    <property type="match status" value="1"/>
</dbReference>
<organism evidence="10">
    <name type="scientific">freshwater metagenome</name>
    <dbReference type="NCBI Taxonomy" id="449393"/>
    <lineage>
        <taxon>unclassified sequences</taxon>
        <taxon>metagenomes</taxon>
        <taxon>ecological metagenomes</taxon>
    </lineage>
</organism>
<gene>
    <name evidence="10" type="ORF">UFOPK2399_01263</name>
</gene>
<feature type="domain" description="DDH" evidence="7">
    <location>
        <begin position="79"/>
        <end position="223"/>
    </location>
</feature>
<evidence type="ECO:0000259" key="8">
    <source>
        <dbReference type="Pfam" id="PF02272"/>
    </source>
</evidence>
<dbReference type="PANTHER" id="PTHR30255:SF2">
    <property type="entry name" value="SINGLE-STRANDED-DNA-SPECIFIC EXONUCLEASE RECJ"/>
    <property type="match status" value="1"/>
</dbReference>
<evidence type="ECO:0000256" key="1">
    <source>
        <dbReference type="ARBA" id="ARBA00005915"/>
    </source>
</evidence>
<dbReference type="InterPro" id="IPR041122">
    <property type="entry name" value="RecJ_OB"/>
</dbReference>
<dbReference type="GO" id="GO:0008409">
    <property type="term" value="F:5'-3' exonuclease activity"/>
    <property type="evidence" value="ECO:0007669"/>
    <property type="project" value="InterPro"/>
</dbReference>
<dbReference type="InterPro" id="IPR003156">
    <property type="entry name" value="DHHA1_dom"/>
</dbReference>
<feature type="domain" description="RecJ OB" evidence="9">
    <location>
        <begin position="451"/>
        <end position="556"/>
    </location>
</feature>
<dbReference type="InterPro" id="IPR001667">
    <property type="entry name" value="DDH_dom"/>
</dbReference>
<dbReference type="Pfam" id="PF01368">
    <property type="entry name" value="DHH"/>
    <property type="match status" value="1"/>
</dbReference>
<dbReference type="AlphaFoldDB" id="A0A6J6PS96"/>
<feature type="domain" description="DHHA1" evidence="8">
    <location>
        <begin position="346"/>
        <end position="433"/>
    </location>
</feature>
<protein>
    <recommendedName>
        <fullName evidence="2">Single-stranded-DNA-specific exonuclease RecJ</fullName>
    </recommendedName>
</protein>
<comment type="similarity">
    <text evidence="1">Belongs to the RecJ family.</text>
</comment>
<dbReference type="InterPro" id="IPR051673">
    <property type="entry name" value="SSDNA_exonuclease_RecJ"/>
</dbReference>
<dbReference type="EMBL" id="CAEZXP010000003">
    <property type="protein sequence ID" value="CAB4699635.1"/>
    <property type="molecule type" value="Genomic_DNA"/>
</dbReference>
<evidence type="ECO:0000313" key="10">
    <source>
        <dbReference type="EMBL" id="CAB4699635.1"/>
    </source>
</evidence>
<dbReference type="GO" id="GO:0006310">
    <property type="term" value="P:DNA recombination"/>
    <property type="evidence" value="ECO:0007669"/>
    <property type="project" value="InterPro"/>
</dbReference>
<evidence type="ECO:0000259" key="9">
    <source>
        <dbReference type="Pfam" id="PF17768"/>
    </source>
</evidence>
<dbReference type="Pfam" id="PF17768">
    <property type="entry name" value="RecJ_OB"/>
    <property type="match status" value="1"/>
</dbReference>
<dbReference type="GO" id="GO:0006281">
    <property type="term" value="P:DNA repair"/>
    <property type="evidence" value="ECO:0007669"/>
    <property type="project" value="InterPro"/>
</dbReference>
<dbReference type="Gene3D" id="3.10.310.30">
    <property type="match status" value="1"/>
</dbReference>
<dbReference type="GO" id="GO:0003676">
    <property type="term" value="F:nucleic acid binding"/>
    <property type="evidence" value="ECO:0007669"/>
    <property type="project" value="InterPro"/>
</dbReference>
<keyword evidence="4" id="KW-0378">Hydrolase</keyword>
<dbReference type="SUPFAM" id="SSF64182">
    <property type="entry name" value="DHH phosphoesterases"/>
    <property type="match status" value="1"/>
</dbReference>
<accession>A0A6J6PS96</accession>
<dbReference type="InterPro" id="IPR004610">
    <property type="entry name" value="RecJ"/>
</dbReference>
<evidence type="ECO:0000259" key="7">
    <source>
        <dbReference type="Pfam" id="PF01368"/>
    </source>
</evidence>
<proteinExistence type="inferred from homology"/>
<dbReference type="Gene3D" id="3.90.1640.30">
    <property type="match status" value="1"/>
</dbReference>
<dbReference type="NCBIfam" id="TIGR00644">
    <property type="entry name" value="recJ"/>
    <property type="match status" value="1"/>
</dbReference>
<keyword evidence="6" id="KW-0175">Coiled coil</keyword>
<evidence type="ECO:0000256" key="5">
    <source>
        <dbReference type="ARBA" id="ARBA00022839"/>
    </source>
</evidence>
<evidence type="ECO:0000256" key="4">
    <source>
        <dbReference type="ARBA" id="ARBA00022801"/>
    </source>
</evidence>
<sequence>MENGTWMIEPCRAEDVKRLVGALEISPVTASVLARRGYTDPAEAAQFLEGALPGHDPFALGDMREAVETLMGAVEAGARICVHGDYDADGICATTLAVLLLRELGAEPAWHLPSRFEEGYGLNGQTLARLAEEGYELVLTVDCGITAVAEVEEAKQLGVEVVITDHHRPGETFPDCPVVAPLKGDYPFVGLCGTAVVWKLAQALLGADHPFLDRHLDLVALATVADVVPLVDENRALALLGLRRLAQTQKPGLRALMRTAGVDPAACDEGAIGFRLAPRINASGRLGRPEAALALLLTDDEAEATRLAKELEESNTERQQVEERILRAAVAEIESWPDAWKRSRGYAVAGADWHEGVIGIVASRLVERYQRPIVLIAGTDGFWKGSGRAAGSFDLHGALAACSEHLERFGGHKAAAGLTIRPEAVEAFARAFAAHADEVLADEDMLPQTKVDAIVPGTDLGLALCEELGRLAPFGLGNPGVTLLIDGCELTALSTVGDGKHLRFRVNQRGRDAGSAIAFGIGGQLDRFRRMSRYDVAFRLQENRWNGTVSPQLVVRRIFDADDRYDDLRQWLATMWRADEADRSPDARKVFAELELDSGLKRSLLESPTFRHLLAGTSPALAEAA</sequence>
<dbReference type="InterPro" id="IPR038763">
    <property type="entry name" value="DHH_sf"/>
</dbReference>
<reference evidence="10" key="1">
    <citation type="submission" date="2020-05" db="EMBL/GenBank/DDBJ databases">
        <authorList>
            <person name="Chiriac C."/>
            <person name="Salcher M."/>
            <person name="Ghai R."/>
            <person name="Kavagutti S V."/>
        </authorList>
    </citation>
    <scope>NUCLEOTIDE SEQUENCE</scope>
</reference>
<feature type="coiled-coil region" evidence="6">
    <location>
        <begin position="297"/>
        <end position="324"/>
    </location>
</feature>
<name>A0A6J6PS96_9ZZZZ</name>
<keyword evidence="3" id="KW-0540">Nuclease</keyword>
<keyword evidence="5" id="KW-0269">Exonuclease</keyword>